<feature type="non-terminal residue" evidence="1">
    <location>
        <position position="10"/>
    </location>
</feature>
<evidence type="ECO:0000313" key="2">
    <source>
        <dbReference type="Proteomes" id="UP000681722"/>
    </source>
</evidence>
<accession>A0A8S3A926</accession>
<dbReference type="Proteomes" id="UP000681722">
    <property type="component" value="Unassembled WGS sequence"/>
</dbReference>
<reference evidence="1" key="1">
    <citation type="submission" date="2021-02" db="EMBL/GenBank/DDBJ databases">
        <authorList>
            <person name="Nowell W R."/>
        </authorList>
    </citation>
    <scope>NUCLEOTIDE SEQUENCE</scope>
</reference>
<comment type="caution">
    <text evidence="1">The sequence shown here is derived from an EMBL/GenBank/DDBJ whole genome shotgun (WGS) entry which is preliminary data.</text>
</comment>
<sequence>MWQRAGRIYI</sequence>
<organism evidence="1 2">
    <name type="scientific">Didymodactylos carnosus</name>
    <dbReference type="NCBI Taxonomy" id="1234261"/>
    <lineage>
        <taxon>Eukaryota</taxon>
        <taxon>Metazoa</taxon>
        <taxon>Spiralia</taxon>
        <taxon>Gnathifera</taxon>
        <taxon>Rotifera</taxon>
        <taxon>Eurotatoria</taxon>
        <taxon>Bdelloidea</taxon>
        <taxon>Philodinida</taxon>
        <taxon>Philodinidae</taxon>
        <taxon>Didymodactylos</taxon>
    </lineage>
</organism>
<proteinExistence type="predicted"/>
<protein>
    <submittedName>
        <fullName evidence="1">Uncharacterized protein</fullName>
    </submittedName>
</protein>
<dbReference type="EMBL" id="CAJOBC010162551">
    <property type="protein sequence ID" value="CAF4701200.1"/>
    <property type="molecule type" value="Genomic_DNA"/>
</dbReference>
<evidence type="ECO:0000313" key="1">
    <source>
        <dbReference type="EMBL" id="CAF4701200.1"/>
    </source>
</evidence>
<name>A0A8S3A926_9BILA</name>
<gene>
    <name evidence="1" type="ORF">SRO942_LOCUS51418</name>
</gene>